<proteinExistence type="predicted"/>
<name>A0A1Q9C9M6_SYMMI</name>
<evidence type="ECO:0000313" key="1">
    <source>
        <dbReference type="EMBL" id="OLP79636.1"/>
    </source>
</evidence>
<sequence length="1573" mass="170729">MRPKDAFEKRNGTFTWAQCFRSLSVQANLTAVEDVYDSRGYSIRKAWVTGPNKARAREICPYEYGSYDFGEFMVLKLFVGYMLTVIYGLRSSDPFFELLLLLGACLADFAMVMRLEGSELPASFVAQMPEIDALCDKSFGEYSHFFYMELDSVPIRADWLQQYVAEALYYPTAAMRGSRYRGDTWDGFLKDLPTELLVHINGNAIYNVEHPWTVQLLTYLEDPSFEVDSVAFDIKIANLSFEEFGSALADRKVMGGSRAAPGPFAVHHSRLTSSELTARYNTLESGFPPLPSSFSKFMALAWADAGRTSPSPEALAIPVMKRQVWSSPWIWSARSFVVDFGPSVLDLLRDLGEDIVADGIFPYSLHQPEATPLGDELLAAARAWVAELGSERVAFYSALEEAQEPVPVQEGKAKSKKANPKRRVTTADLAMQLGQLASVLPQLSEQLSTMRQRQEDMEKQMAAGAQVVNVANPKPAHQQHFLPPKGPGLPVAKNAPRRGAASLGHSPSGCGPGCFGCRSGPPADPFQAAVLQQSSALTSLVQHLVSQQDGGLTDLSASGSSSYVGSKGAARREKLQAALAARSGDFYLSVLQAAAKRLRPSSPSPASLEECSGQVSMCQYLERFGGYAGQREIGYTLWCLAHVMDCLTEQDVAGAQEFLALTFVALDQASLVHGRWDLAWLLTLLEEPPAQLFHGRGQSVNPRTRASSPLSPVGWTTCALQYLKEVDLITARFCAAGLRLDLAVALAPLVSALKLAKPAPLSGVVFPLPLRIMHQRLLHIVCMALNFLHSNFVPIPFAALQRPLNAAQRSLVAHRSRHLKAFGASVGEFPLSDSGRRNPQLIARLSELMSFLSAASAATGDTYADRSGTVVPMQNDAFPGLDPFKSLDVSRLKLAGRGLWDPLPHLPAELYMAFAEPSCLAHGALPPDDFVPVWTHEDPRETARLATFGMSWGFCALLLPALSSPLCFAPFGSSSMASARPAFGGRGSLLFNPGDYLVCFGAVAQGDHLGVEIGSAAHSSILEAGGLLDPSCRISSNRPFKGASCAQGLVIDDFFSISIHDDCDPSPPACLDHLATAKAIYLREGLIGSDDKDIVGLPLAKIAGAEVNSTPFVRALGLCTIASPASKRAALAAISLEASRFTQITDSLMLSLLGSWTSALLFRRPLMSVFSAVYEVCHAATVRPSRPVLRSLPRPAAQELVLISVLSPLACCNVAASFNGRLYATDASEDKGGYVVAEASADLLRPLWRTASKKGGYSRLLSKEEAVLARFSDPETYDLRVLCAPPTALSTRPLAFYFDFLEVGCTAGQVTSLVASFGRTVGPVFSLRESPAFDLRDLRAVEWILHLLEHRRIKCIMLVPPTLYSVPGAAGKAFRSRPFGPWPRYVVVFLPCLGLESCVINDVVLSLRWVPGADWCWRATAHINILEAASILRLLRALAPFAPLRAVILVDSSVAFHSCAKGRSPSRGLQPVLRKICAVCVASGIYPAFHFVPTRLNPGDCPTRDLPLPKPCRSSFWASLCTDELYKALAQPKLRRWASNWVRLVVLASGSPPAYRPALGWRSLHSSQSSRFA</sequence>
<protein>
    <submittedName>
        <fullName evidence="1">Uncharacterized protein</fullName>
    </submittedName>
</protein>
<accession>A0A1Q9C9M6</accession>
<dbReference type="EMBL" id="LSRX01001462">
    <property type="protein sequence ID" value="OLP79636.1"/>
    <property type="molecule type" value="Genomic_DNA"/>
</dbReference>
<evidence type="ECO:0000313" key="2">
    <source>
        <dbReference type="Proteomes" id="UP000186817"/>
    </source>
</evidence>
<keyword evidence="2" id="KW-1185">Reference proteome</keyword>
<reference evidence="1 2" key="1">
    <citation type="submission" date="2016-02" db="EMBL/GenBank/DDBJ databases">
        <title>Genome analysis of coral dinoflagellate symbionts highlights evolutionary adaptations to a symbiotic lifestyle.</title>
        <authorList>
            <person name="Aranda M."/>
            <person name="Li Y."/>
            <person name="Liew Y.J."/>
            <person name="Baumgarten S."/>
            <person name="Simakov O."/>
            <person name="Wilson M."/>
            <person name="Piel J."/>
            <person name="Ashoor H."/>
            <person name="Bougouffa S."/>
            <person name="Bajic V.B."/>
            <person name="Ryu T."/>
            <person name="Ravasi T."/>
            <person name="Bayer T."/>
            <person name="Micklem G."/>
            <person name="Kim H."/>
            <person name="Bhak J."/>
            <person name="Lajeunesse T.C."/>
            <person name="Voolstra C.R."/>
        </authorList>
    </citation>
    <scope>NUCLEOTIDE SEQUENCE [LARGE SCALE GENOMIC DNA]</scope>
    <source>
        <strain evidence="1 2">CCMP2467</strain>
    </source>
</reference>
<gene>
    <name evidence="1" type="ORF">AK812_SmicGene40049</name>
</gene>
<dbReference type="OrthoDB" id="440580at2759"/>
<comment type="caution">
    <text evidence="1">The sequence shown here is derived from an EMBL/GenBank/DDBJ whole genome shotgun (WGS) entry which is preliminary data.</text>
</comment>
<organism evidence="1 2">
    <name type="scientific">Symbiodinium microadriaticum</name>
    <name type="common">Dinoflagellate</name>
    <name type="synonym">Zooxanthella microadriatica</name>
    <dbReference type="NCBI Taxonomy" id="2951"/>
    <lineage>
        <taxon>Eukaryota</taxon>
        <taxon>Sar</taxon>
        <taxon>Alveolata</taxon>
        <taxon>Dinophyceae</taxon>
        <taxon>Suessiales</taxon>
        <taxon>Symbiodiniaceae</taxon>
        <taxon>Symbiodinium</taxon>
    </lineage>
</organism>
<dbReference type="Proteomes" id="UP000186817">
    <property type="component" value="Unassembled WGS sequence"/>
</dbReference>